<reference evidence="2" key="1">
    <citation type="submission" date="2017-06" db="EMBL/GenBank/DDBJ databases">
        <title>Genome analysis of Fimbriiglobus ruber SP5, the first member of the order Planctomycetales with confirmed chitinolytic capability.</title>
        <authorList>
            <person name="Ravin N.V."/>
            <person name="Rakitin A.L."/>
            <person name="Ivanova A.A."/>
            <person name="Beletsky A.V."/>
            <person name="Kulichevskaya I.S."/>
            <person name="Mardanov A.V."/>
            <person name="Dedysh S.N."/>
        </authorList>
    </citation>
    <scope>NUCLEOTIDE SEQUENCE [LARGE SCALE GENOMIC DNA]</scope>
    <source>
        <strain evidence="2">SP5</strain>
    </source>
</reference>
<comment type="caution">
    <text evidence="1">The sequence shown here is derived from an EMBL/GenBank/DDBJ whole genome shotgun (WGS) entry which is preliminary data.</text>
</comment>
<dbReference type="AlphaFoldDB" id="A0A225DW67"/>
<sequence>MFPMIFGNQISYFAGLKFIDKKAKFGQNPLDEVMKVNSHFLNFV</sequence>
<proteinExistence type="predicted"/>
<dbReference type="EMBL" id="NIDE01000004">
    <property type="protein sequence ID" value="OWK43804.1"/>
    <property type="molecule type" value="Genomic_DNA"/>
</dbReference>
<keyword evidence="2" id="KW-1185">Reference proteome</keyword>
<organism evidence="1 2">
    <name type="scientific">Fimbriiglobus ruber</name>
    <dbReference type="NCBI Taxonomy" id="1908690"/>
    <lineage>
        <taxon>Bacteria</taxon>
        <taxon>Pseudomonadati</taxon>
        <taxon>Planctomycetota</taxon>
        <taxon>Planctomycetia</taxon>
        <taxon>Gemmatales</taxon>
        <taxon>Gemmataceae</taxon>
        <taxon>Fimbriiglobus</taxon>
    </lineage>
</organism>
<name>A0A225DW67_9BACT</name>
<protein>
    <submittedName>
        <fullName evidence="1">Uncharacterized protein</fullName>
    </submittedName>
</protein>
<accession>A0A225DW67</accession>
<evidence type="ECO:0000313" key="1">
    <source>
        <dbReference type="EMBL" id="OWK43804.1"/>
    </source>
</evidence>
<evidence type="ECO:0000313" key="2">
    <source>
        <dbReference type="Proteomes" id="UP000214646"/>
    </source>
</evidence>
<gene>
    <name evidence="1" type="ORF">FRUB_03403</name>
</gene>
<dbReference type="Proteomes" id="UP000214646">
    <property type="component" value="Unassembled WGS sequence"/>
</dbReference>